<dbReference type="GO" id="GO:0045259">
    <property type="term" value="C:proton-transporting ATP synthase complex"/>
    <property type="evidence" value="ECO:0007669"/>
    <property type="project" value="UniProtKB-KW"/>
</dbReference>
<dbReference type="GO" id="GO:0009535">
    <property type="term" value="C:chloroplast thylakoid membrane"/>
    <property type="evidence" value="ECO:0007669"/>
    <property type="project" value="UniProtKB-SubCell"/>
</dbReference>
<dbReference type="Pfam" id="PF22919">
    <property type="entry name" value="ATP-synt_VA_C"/>
    <property type="match status" value="1"/>
</dbReference>
<evidence type="ECO:0000256" key="5">
    <source>
        <dbReference type="ARBA" id="ARBA00022781"/>
    </source>
</evidence>
<comment type="subcellular location">
    <subcellularLocation>
        <location evidence="1">Membrane</location>
    </subcellularLocation>
    <subcellularLocation>
        <location evidence="12">Plastid</location>
        <location evidence="12">Chloroplast thylakoid membrane</location>
        <topology evidence="12">Peripheral membrane protein</topology>
    </subcellularLocation>
</comment>
<dbReference type="GO" id="GO:0046933">
    <property type="term" value="F:proton-transporting ATP synthase activity, rotational mechanism"/>
    <property type="evidence" value="ECO:0007669"/>
    <property type="project" value="UniProtKB-UniRule"/>
</dbReference>
<dbReference type="InterPro" id="IPR050053">
    <property type="entry name" value="ATPase_alpha/beta_chains"/>
</dbReference>
<dbReference type="CDD" id="cd18110">
    <property type="entry name" value="ATP-synt_F1_beta_C"/>
    <property type="match status" value="1"/>
</dbReference>
<comment type="function">
    <text evidence="12">Produces ATP from ADP in the presence of a proton gradient across the membrane. The catalytic sites are hosted primarily by the beta subunits.</text>
</comment>
<keyword evidence="6 12" id="KW-0067">ATP-binding</keyword>
<evidence type="ECO:0000256" key="7">
    <source>
        <dbReference type="ARBA" id="ARBA00022967"/>
    </source>
</evidence>
<dbReference type="GO" id="GO:0042776">
    <property type="term" value="P:proton motive force-driven mitochondrial ATP synthesis"/>
    <property type="evidence" value="ECO:0007669"/>
    <property type="project" value="TreeGrafter"/>
</dbReference>
<evidence type="ECO:0000313" key="15">
    <source>
        <dbReference type="EMBL" id="SCW21149.1"/>
    </source>
</evidence>
<dbReference type="Gene3D" id="2.40.10.170">
    <property type="match status" value="1"/>
</dbReference>
<evidence type="ECO:0000256" key="6">
    <source>
        <dbReference type="ARBA" id="ARBA00022840"/>
    </source>
</evidence>
<dbReference type="InterPro" id="IPR000194">
    <property type="entry name" value="ATPase_F1/V1/A1_a/bsu_nucl-bd"/>
</dbReference>
<dbReference type="FunFam" id="2.40.10.170:FF:000005">
    <property type="entry name" value="ATP synthase subunit beta"/>
    <property type="match status" value="1"/>
</dbReference>
<dbReference type="EC" id="7.1.2.2" evidence="12"/>
<dbReference type="EMBL" id="LT622876">
    <property type="protein sequence ID" value="SCW24009.1"/>
    <property type="molecule type" value="Genomic_DNA"/>
</dbReference>
<keyword evidence="10 12" id="KW-0139">CF(1)</keyword>
<comment type="subunit">
    <text evidence="12 13">F-type ATPases have 2 components, CF(1) - the catalytic core - and CF(0) - the membrane proton channel. CF(1) has five subunits: alpha(3), beta(3), gamma(1), delta(1), epsilon(1). CF(0) has four main subunits: a(1), b(1), b'(1) and c(9-12).</text>
</comment>
<feature type="domain" description="AAA+ ATPase" evidence="14">
    <location>
        <begin position="146"/>
        <end position="338"/>
    </location>
</feature>
<keyword evidence="5 12" id="KW-0375">Hydrogen ion transport</keyword>
<dbReference type="GO" id="GO:0005739">
    <property type="term" value="C:mitochondrion"/>
    <property type="evidence" value="ECO:0007669"/>
    <property type="project" value="GOC"/>
</dbReference>
<evidence type="ECO:0000256" key="11">
    <source>
        <dbReference type="ARBA" id="ARBA00023310"/>
    </source>
</evidence>
<dbReference type="EMBL" id="LT622862">
    <property type="protein sequence ID" value="SCW21149.1"/>
    <property type="molecule type" value="Genomic_DNA"/>
</dbReference>
<dbReference type="PROSITE" id="PS00152">
    <property type="entry name" value="ATPASE_ALPHA_BETA"/>
    <property type="match status" value="1"/>
</dbReference>
<evidence type="ECO:0000256" key="8">
    <source>
        <dbReference type="ARBA" id="ARBA00023065"/>
    </source>
</evidence>
<keyword evidence="16" id="KW-0934">Plastid</keyword>
<dbReference type="CDD" id="cd01133">
    <property type="entry name" value="F1-ATPase_beta_CD"/>
    <property type="match status" value="1"/>
</dbReference>
<evidence type="ECO:0000256" key="3">
    <source>
        <dbReference type="ARBA" id="ARBA00022448"/>
    </source>
</evidence>
<dbReference type="SUPFAM" id="SSF52540">
    <property type="entry name" value="P-loop containing nucleoside triphosphate hydrolases"/>
    <property type="match status" value="1"/>
</dbReference>
<accession>A0A1G4NZQ0</accession>
<dbReference type="FunFam" id="1.10.1140.10:FF:000001">
    <property type="entry name" value="ATP synthase subunit beta"/>
    <property type="match status" value="1"/>
</dbReference>
<keyword evidence="16" id="KW-0150">Chloroplast</keyword>
<proteinExistence type="inferred from homology"/>
<keyword evidence="9 12" id="KW-0472">Membrane</keyword>
<sequence>MVTTTNNGAITQIIGPVLDIEFSNGKLPKVFNALKVQGPEGTITCEVQQLLGDNRVRAVAMSATDGLKRGLDVVDTGAPITVPVGLPTLGRIFNVLGEPVDSLGSVNSDSSLPIHRSAPAFTQLETKPSIFETGIKVVDLLAPYRRGGKIGLFGGAGVGKTVLIMELINNIAKAHGGVSVFGGVGERTREGNDLYEEMKESKVIDEDNLSESKVALVYGQMNEPPGARMRVGLTALTMAEYFRDINKQDVLLFIDNIFRFVQAGSEVSALLGRMPSAVGYQPTLATEMGALQERITSTTEGSITSIQAVYVPADDLTDPAPATTFAHLDATTVLSRGLAAKGIYPAVDPLDSTSTMLQPNIVGEEHYDTAQQVKSTLQRYKELQDIIAILGLDELSEEDRLTVARARKIERFLSQPFFVAEVFTGSPGKYVSLENAIKGFQMIFGGELDDLPEQAFYLVGDIDEAISKAEKLQA</sequence>
<evidence type="ECO:0000256" key="13">
    <source>
        <dbReference type="RuleBase" id="RU003553"/>
    </source>
</evidence>
<dbReference type="PANTHER" id="PTHR15184:SF71">
    <property type="entry name" value="ATP SYNTHASE SUBUNIT BETA, MITOCHONDRIAL"/>
    <property type="match status" value="1"/>
</dbReference>
<keyword evidence="11 12" id="KW-0066">ATP synthesis</keyword>
<dbReference type="Pfam" id="PF00006">
    <property type="entry name" value="ATP-synt_ab"/>
    <property type="match status" value="1"/>
</dbReference>
<keyword evidence="4 12" id="KW-0547">Nucleotide-binding</keyword>
<dbReference type="InterPro" id="IPR003593">
    <property type="entry name" value="AAA+_ATPase"/>
</dbReference>
<dbReference type="CDD" id="cd18115">
    <property type="entry name" value="ATP-synt_F1_beta_N"/>
    <property type="match status" value="1"/>
</dbReference>
<dbReference type="InterPro" id="IPR036121">
    <property type="entry name" value="ATPase_F1/V1/A1_a/bsu_N_sf"/>
</dbReference>
<dbReference type="PIRSF" id="PIRSF039072">
    <property type="entry name" value="ATPase_subunit_beta"/>
    <property type="match status" value="1"/>
</dbReference>
<organism evidence="16">
    <name type="scientific">Helminthora furcellata</name>
    <dbReference type="NCBI Taxonomy" id="1884666"/>
    <lineage>
        <taxon>Eukaryota</taxon>
        <taxon>Rhodophyta</taxon>
        <taxon>Florideophyceae</taxon>
        <taxon>Nemaliophycidae</taxon>
        <taxon>Nemaliales</taxon>
        <taxon>Liagoraceae</taxon>
        <taxon>Helminthora</taxon>
    </lineage>
</organism>
<reference evidence="16" key="3">
    <citation type="submission" date="2016-10" db="EMBL/GenBank/DDBJ databases">
        <authorList>
            <person name="de Groot N.N."/>
        </authorList>
    </citation>
    <scope>NUCLEOTIDE SEQUENCE</scope>
    <source>
        <strain evidence="16">J.0165</strain>
    </source>
</reference>
<dbReference type="InterPro" id="IPR020003">
    <property type="entry name" value="ATPase_a/bsu_AS"/>
</dbReference>
<dbReference type="RefSeq" id="YP_009312895.1">
    <property type="nucleotide sequence ID" value="NC_031654.1"/>
</dbReference>
<dbReference type="InterPro" id="IPR004100">
    <property type="entry name" value="ATPase_F1/V1/A1_a/bsu_N"/>
</dbReference>
<dbReference type="InterPro" id="IPR005722">
    <property type="entry name" value="ATP_synth_F1_bsu"/>
</dbReference>
<dbReference type="Gene3D" id="1.10.1140.10">
    <property type="entry name" value="Bovine Mitochondrial F1-atpase, Atp Synthase Beta Chain, Chain D, domain 3"/>
    <property type="match status" value="1"/>
</dbReference>
<evidence type="ECO:0000256" key="1">
    <source>
        <dbReference type="ARBA" id="ARBA00004370"/>
    </source>
</evidence>
<dbReference type="AlphaFoldDB" id="A0A1G4NZQ0"/>
<comment type="similarity">
    <text evidence="2 12">Belongs to the ATPase alpha/beta chains family.</text>
</comment>
<dbReference type="Gene3D" id="3.40.50.300">
    <property type="entry name" value="P-loop containing nucleotide triphosphate hydrolases"/>
    <property type="match status" value="1"/>
</dbReference>
<keyword evidence="3 12" id="KW-0813">Transport</keyword>
<dbReference type="SUPFAM" id="SSF50615">
    <property type="entry name" value="N-terminal domain of alpha and beta subunits of F1 ATP synthase"/>
    <property type="match status" value="1"/>
</dbReference>
<dbReference type="HAMAP" id="MF_01347">
    <property type="entry name" value="ATP_synth_beta_bact"/>
    <property type="match status" value="1"/>
</dbReference>
<dbReference type="Pfam" id="PF02874">
    <property type="entry name" value="ATP-synt_ab_N"/>
    <property type="match status" value="1"/>
</dbReference>
<dbReference type="GeneID" id="30001511"/>
<dbReference type="SUPFAM" id="SSF47917">
    <property type="entry name" value="C-terminal domain of alpha and beta subunits of F1 ATP synthase"/>
    <property type="match status" value="1"/>
</dbReference>
<gene>
    <name evidence="12 16" type="primary">atpB</name>
    <name evidence="15" type="ORF">BQ776_127</name>
    <name evidence="16" type="ORF">J0165_127</name>
</gene>
<reference evidence="16" key="2">
    <citation type="submission" date="2016-10" db="EMBL/GenBank/DDBJ databases">
        <title>Chloroplast genomes as a tool to resolve red algal phylogenies: a case study in the Nemaliales.</title>
        <authorList>
            <person name="Costa J.F."/>
            <person name="Lin S.M."/>
            <person name="Macaya E.C."/>
            <person name="Fernandez-Garcia C."/>
            <person name="Verbruggen H."/>
        </authorList>
    </citation>
    <scope>NUCLEOTIDE SEQUENCE</scope>
    <source>
        <strain evidence="16">J.0165</strain>
    </source>
</reference>
<evidence type="ECO:0000313" key="16">
    <source>
        <dbReference type="EMBL" id="SCW24009.1"/>
    </source>
</evidence>
<evidence type="ECO:0000256" key="2">
    <source>
        <dbReference type="ARBA" id="ARBA00008936"/>
    </source>
</evidence>
<evidence type="ECO:0000256" key="9">
    <source>
        <dbReference type="ARBA" id="ARBA00023136"/>
    </source>
</evidence>
<dbReference type="PANTHER" id="PTHR15184">
    <property type="entry name" value="ATP SYNTHASE"/>
    <property type="match status" value="1"/>
</dbReference>
<keyword evidence="8 12" id="KW-0406">Ion transport</keyword>
<protein>
    <recommendedName>
        <fullName evidence="12">ATP synthase subunit beta, chloroplastic</fullName>
        <ecNumber evidence="12">7.1.2.2</ecNumber>
    </recommendedName>
    <alternativeName>
        <fullName evidence="12">ATP synthase F1 sector subunit beta</fullName>
    </alternativeName>
    <alternativeName>
        <fullName evidence="12">F-ATPase subunit beta</fullName>
    </alternativeName>
</protein>
<name>A0A1G4NZQ0_9FLOR</name>
<dbReference type="NCBIfam" id="TIGR01039">
    <property type="entry name" value="atpD"/>
    <property type="match status" value="1"/>
</dbReference>
<dbReference type="GO" id="GO:0005524">
    <property type="term" value="F:ATP binding"/>
    <property type="evidence" value="ECO:0007669"/>
    <property type="project" value="UniProtKB-UniRule"/>
</dbReference>
<dbReference type="InterPro" id="IPR024034">
    <property type="entry name" value="ATPase_F1/V1_b/a_C"/>
</dbReference>
<comment type="catalytic activity">
    <reaction evidence="12 13">
        <text>ATP + H2O + 4 H(+)(in) = ADP + phosphate + 5 H(+)(out)</text>
        <dbReference type="Rhea" id="RHEA:57720"/>
        <dbReference type="ChEBI" id="CHEBI:15377"/>
        <dbReference type="ChEBI" id="CHEBI:15378"/>
        <dbReference type="ChEBI" id="CHEBI:30616"/>
        <dbReference type="ChEBI" id="CHEBI:43474"/>
        <dbReference type="ChEBI" id="CHEBI:456216"/>
        <dbReference type="EC" id="7.1.2.2"/>
    </reaction>
</comment>
<evidence type="ECO:0000256" key="12">
    <source>
        <dbReference type="HAMAP-Rule" id="MF_01347"/>
    </source>
</evidence>
<dbReference type="InterPro" id="IPR027417">
    <property type="entry name" value="P-loop_NTPase"/>
</dbReference>
<dbReference type="SMART" id="SM00382">
    <property type="entry name" value="AAA"/>
    <property type="match status" value="1"/>
</dbReference>
<evidence type="ECO:0000256" key="4">
    <source>
        <dbReference type="ARBA" id="ARBA00022741"/>
    </source>
</evidence>
<geneLocation type="chloroplast" evidence="16"/>
<reference evidence="15" key="1">
    <citation type="submission" date="2016-08" db="EMBL/GenBank/DDBJ databases">
        <authorList>
            <person name="Seilhamer J.J."/>
        </authorList>
    </citation>
    <scope>NUCLEOTIDE SEQUENCE</scope>
    <source>
        <strain evidence="15">J.0165</strain>
    </source>
</reference>
<dbReference type="FunFam" id="3.40.50.300:FF:000026">
    <property type="entry name" value="ATP synthase subunit beta"/>
    <property type="match status" value="1"/>
</dbReference>
<evidence type="ECO:0000256" key="10">
    <source>
        <dbReference type="ARBA" id="ARBA00023196"/>
    </source>
</evidence>
<feature type="binding site" evidence="12">
    <location>
        <begin position="154"/>
        <end position="161"/>
    </location>
    <ligand>
        <name>ATP</name>
        <dbReference type="ChEBI" id="CHEBI:30616"/>
    </ligand>
</feature>
<keyword evidence="7 12" id="KW-1278">Translocase</keyword>
<dbReference type="InterPro" id="IPR055190">
    <property type="entry name" value="ATP-synt_VA_C"/>
</dbReference>
<keyword evidence="12" id="KW-0793">Thylakoid</keyword>
<evidence type="ECO:0000259" key="14">
    <source>
        <dbReference type="SMART" id="SM00382"/>
    </source>
</evidence>